<feature type="transmembrane region" description="Helical" evidence="1">
    <location>
        <begin position="96"/>
        <end position="113"/>
    </location>
</feature>
<keyword evidence="1" id="KW-1133">Transmembrane helix</keyword>
<reference evidence="2 3" key="1">
    <citation type="submission" date="2019-06" db="EMBL/GenBank/DDBJ databases">
        <title>Biocontrol Bacillus strains from Vietnam.</title>
        <authorList>
            <person name="Borriss R."/>
            <person name="Lasch P."/>
            <person name="Thanh Tam L.T."/>
            <person name="Luong P.T."/>
            <person name="Phuong Thao L.T."/>
            <person name="Kim Chung L.T."/>
        </authorList>
    </citation>
    <scope>NUCLEOTIDE SEQUENCE [LARGE SCALE GENOMIC DNA]</scope>
    <source>
        <strain evidence="2 3">SN1</strain>
    </source>
</reference>
<organism evidence="2 3">
    <name type="scientific">Bacillus tropicus</name>
    <dbReference type="NCBI Taxonomy" id="2026188"/>
    <lineage>
        <taxon>Bacteria</taxon>
        <taxon>Bacillati</taxon>
        <taxon>Bacillota</taxon>
        <taxon>Bacilli</taxon>
        <taxon>Bacillales</taxon>
        <taxon>Bacillaceae</taxon>
        <taxon>Bacillus</taxon>
        <taxon>Bacillus cereus group</taxon>
    </lineage>
</organism>
<keyword evidence="1" id="KW-0812">Transmembrane</keyword>
<evidence type="ECO:0000313" key="3">
    <source>
        <dbReference type="Proteomes" id="UP000312495"/>
    </source>
</evidence>
<sequence length="205" mass="23133">MGDHSNKSDEELERLYYEGNTRVSRDAENKLYDRGYTLDPDSDTWDVGSNQNDTHSVGVPIPTGQGTFLLFLAILIGGFIAFFIGGFLVIAYAVEYATYIYISFVISFVLMYVTKGNSRFMNFLFYLGCLALATRLFTNVIELFENVDYVTFIMRDTDGLGVIIKYGIIYIIYAAIIPLLLMKVITAIVRKINLKSNNNNSTLNV</sequence>
<dbReference type="EMBL" id="VEPV01000004">
    <property type="protein sequence ID" value="TNP14290.1"/>
    <property type="molecule type" value="Genomic_DNA"/>
</dbReference>
<feature type="transmembrane region" description="Helical" evidence="1">
    <location>
        <begin position="120"/>
        <end position="141"/>
    </location>
</feature>
<feature type="transmembrane region" description="Helical" evidence="1">
    <location>
        <begin position="68"/>
        <end position="90"/>
    </location>
</feature>
<dbReference type="AlphaFoldDB" id="A0A5C5A512"/>
<evidence type="ECO:0000256" key="1">
    <source>
        <dbReference type="SAM" id="Phobius"/>
    </source>
</evidence>
<keyword evidence="1" id="KW-0472">Membrane</keyword>
<name>A0A5C5A512_9BACI</name>
<dbReference type="RefSeq" id="WP_000502284.1">
    <property type="nucleotide sequence ID" value="NZ_CP195032.1"/>
</dbReference>
<protein>
    <submittedName>
        <fullName evidence="2">Uncharacterized protein</fullName>
    </submittedName>
</protein>
<gene>
    <name evidence="2" type="ORF">FHY71_13290</name>
</gene>
<accession>A0A5C5A512</accession>
<proteinExistence type="predicted"/>
<comment type="caution">
    <text evidence="2">The sequence shown here is derived from an EMBL/GenBank/DDBJ whole genome shotgun (WGS) entry which is preliminary data.</text>
</comment>
<feature type="transmembrane region" description="Helical" evidence="1">
    <location>
        <begin position="161"/>
        <end position="181"/>
    </location>
</feature>
<dbReference type="Proteomes" id="UP000312495">
    <property type="component" value="Unassembled WGS sequence"/>
</dbReference>
<evidence type="ECO:0000313" key="2">
    <source>
        <dbReference type="EMBL" id="TNP14290.1"/>
    </source>
</evidence>